<feature type="compositionally biased region" description="Acidic residues" evidence="1">
    <location>
        <begin position="860"/>
        <end position="870"/>
    </location>
</feature>
<dbReference type="Proteomes" id="UP000007799">
    <property type="component" value="Unassembled WGS sequence"/>
</dbReference>
<dbReference type="RefSeq" id="XP_004994856.1">
    <property type="nucleotide sequence ID" value="XM_004994799.1"/>
</dbReference>
<feature type="region of interest" description="Disordered" evidence="1">
    <location>
        <begin position="1056"/>
        <end position="1081"/>
    </location>
</feature>
<evidence type="ECO:0000256" key="1">
    <source>
        <dbReference type="SAM" id="MobiDB-lite"/>
    </source>
</evidence>
<dbReference type="KEGG" id="sre:PTSG_03960"/>
<accession>F2U7D5</accession>
<dbReference type="FunCoup" id="F2U7D5">
    <property type="interactions" value="22"/>
</dbReference>
<name>F2U7D5_SALR5</name>
<feature type="region of interest" description="Disordered" evidence="1">
    <location>
        <begin position="116"/>
        <end position="135"/>
    </location>
</feature>
<organism evidence="4">
    <name type="scientific">Salpingoeca rosetta (strain ATCC 50818 / BSB-021)</name>
    <dbReference type="NCBI Taxonomy" id="946362"/>
    <lineage>
        <taxon>Eukaryota</taxon>
        <taxon>Choanoflagellata</taxon>
        <taxon>Craspedida</taxon>
        <taxon>Salpingoecidae</taxon>
        <taxon>Salpingoeca</taxon>
    </lineage>
</organism>
<feature type="region of interest" description="Disordered" evidence="1">
    <location>
        <begin position="1476"/>
        <end position="1638"/>
    </location>
</feature>
<dbReference type="EMBL" id="GL832963">
    <property type="protein sequence ID" value="EGD83352.1"/>
    <property type="molecule type" value="Genomic_DNA"/>
</dbReference>
<feature type="compositionally biased region" description="Polar residues" evidence="1">
    <location>
        <begin position="1497"/>
        <end position="1512"/>
    </location>
</feature>
<feature type="compositionally biased region" description="Low complexity" evidence="1">
    <location>
        <begin position="629"/>
        <end position="651"/>
    </location>
</feature>
<evidence type="ECO:0000313" key="3">
    <source>
        <dbReference type="EMBL" id="EGD83352.1"/>
    </source>
</evidence>
<feature type="compositionally biased region" description="Low complexity" evidence="1">
    <location>
        <begin position="569"/>
        <end position="599"/>
    </location>
</feature>
<evidence type="ECO:0000259" key="2">
    <source>
        <dbReference type="Pfam" id="PF23281"/>
    </source>
</evidence>
<dbReference type="InterPro" id="IPR056498">
    <property type="entry name" value="DAAF9_N"/>
</dbReference>
<evidence type="ECO:0000313" key="4">
    <source>
        <dbReference type="Proteomes" id="UP000007799"/>
    </source>
</evidence>
<dbReference type="OrthoDB" id="72033at2759"/>
<feature type="region of interest" description="Disordered" evidence="1">
    <location>
        <begin position="569"/>
        <end position="761"/>
    </location>
</feature>
<feature type="compositionally biased region" description="Pro residues" evidence="1">
    <location>
        <begin position="1528"/>
        <end position="1537"/>
    </location>
</feature>
<keyword evidence="4" id="KW-1185">Reference proteome</keyword>
<feature type="compositionally biased region" description="Low complexity" evidence="1">
    <location>
        <begin position="1583"/>
        <end position="1608"/>
    </location>
</feature>
<dbReference type="Pfam" id="PF23281">
    <property type="entry name" value="DAAF9_N"/>
    <property type="match status" value="1"/>
</dbReference>
<feature type="compositionally biased region" description="Low complexity" evidence="1">
    <location>
        <begin position="1056"/>
        <end position="1065"/>
    </location>
</feature>
<feature type="compositionally biased region" description="Low complexity" evidence="1">
    <location>
        <begin position="725"/>
        <end position="751"/>
    </location>
</feature>
<dbReference type="GeneID" id="16075436"/>
<sequence length="1638" mass="171880">MCSGDRRAWGVRWRRLHAALCAAEVDAAVFILGIDSRHSSACLSFACYLLPSLQHTLRNTDVLDDCVFIVHTTPHLQLHVIAPPSASSTILAHCQHLPGFQLHACAARGLPLAQASSSPAQQQQPKRNAPDEDDTDDEEAIELFKILSFVSLLRDKPRVAVPLGGKPCDVLEGWPLVQASAAEDFGAGGFFTLTHDVMDLSTALPPLQAACDADACRSVIASALPAFTAAWSAVHSALARAAPASSSPAPTRAGQQDAIDMTDVRAAFRHHVQQAGSAHYTGTDSTSSDCFRCTTTPVSPSLPAVATAVCMDGWLPGTPLRCKRTWLLDASSLSPEARDATTSATTALAACVLRNTAHIFHQHASTIAELAVHAHTQNSGAATRDVDETEAISHVLMSALQQCFPPSTTIISPLQVTITRLSARGEVRPSHPSPSPSSSATAERSWAADALTPNETALYVEVTLPRVEMKRDSTPVPSSNEDTGQTLEAREGYEVVLHNLVMGDTLLVGHCTTASSPAAEAHPSPPSSSSPSSSLSSTACSSPRTSHVRAHVLTSVVPSCHVHIANTRTASASTAAATTTTRKADPATARASAPAAAAAEGRERPQSSRQRGGVLRIGGFSLAFPGEPSPSSSSSSSSSAAAATPTKAAASRTKGGNSNGTHDNSNHSNTTATESGSEGGARRNRVGTPSAASIARRRHRPLSARRPPASHHDTHHDTHQDAHHGAAPAETTAAREAAVSSAASAGEASTPAREKASGGSQVLAEKATAHLLLPDGQQLSTVTAAFMSAKFELCVDGSRLPPARARVLGAWCAKLDTTFVAVFRVSLASTAQWLRGCAWVVDGVEGSERRSAGGDVNAGDGDDGGDGGDGDDSRQPEGCWIVLTSELNSQLHHAISRSVFPTWKADIKAQTLEKPPACVVAAVAVAALVRSNTLPSPFLAWKDVCDGLRAHPALQLEELVALCTAHNIYAPPSHSQRHEGPKRRHAPQVVVDVAVVITSPTVQPARVCELLGAVAGMAPGVIVEDCSNRATDVSSLRRIGQALVAHVHAHLQAVRETSAGDSGENSDGGSGGNSQGSNSKRGGAGVLGAQAVLAVQGSMTARDIVTELQCSSSSIVRVNVAAVAVVLTSIDVWRAPLECHVSPPLSTHLRPGVCTHCFVTPAPRTLNTQPPAHSQQQQKHGVVSVGDAMSLVRMINASAFVCHLNSAAAVDELLDALHTRPFTHPQCMWLRHLTSPSTTATATATAAGVDVTATTSSPPASSSSLSSLSSYMHTFAVDGAHGGAQTITALVDSLRDFVQSEDDETEVVVRLWSCSGGRLTTAVGSRGWHALETATTAQPTLSHPITTPLLPGCCGSGGDDEKRQQACALCYVTIAFPEPTTEAHARSVAHDALMRAATATTTVVVTQAQRDKINLEMRGSELPEGWYFTGHQYVSMEGSRQATHPLLEQRVEEWHTAQEKQRRALAQRMNSVSLVPDKLHVGINPGLGTDGKLGAPTPTQSHTPSSAPQRQSAGEVDMGQRASSKTSPRPPPTPPPSSSGGRRHVLQPRPPTARTQRSRNSDGGGVRRPSSRSRYMPAPAQDATAPPLAPPNASLSQETTQQQQQRQQPSPPHKRPTSRGQQATRRRQLPAVVLKQQP</sequence>
<dbReference type="PANTHER" id="PTHR33664:SF1">
    <property type="entry name" value="DYNEIN AXONEMAL ASSEMBLY FACTOR 9"/>
    <property type="match status" value="1"/>
</dbReference>
<feature type="compositionally biased region" description="Low complexity" evidence="1">
    <location>
        <begin position="116"/>
        <end position="125"/>
    </location>
</feature>
<feature type="region of interest" description="Disordered" evidence="1">
    <location>
        <begin position="515"/>
        <end position="542"/>
    </location>
</feature>
<dbReference type="InParanoid" id="F2U7D5"/>
<protein>
    <recommendedName>
        <fullName evidence="2">DAAF9 N-terminal domain-containing protein</fullName>
    </recommendedName>
</protein>
<gene>
    <name evidence="3" type="ORF">PTSG_03960</name>
</gene>
<dbReference type="PANTHER" id="PTHR33664">
    <property type="entry name" value="RCG26366"/>
    <property type="match status" value="1"/>
</dbReference>
<feature type="compositionally biased region" description="Polar residues" evidence="1">
    <location>
        <begin position="654"/>
        <end position="676"/>
    </location>
</feature>
<feature type="region of interest" description="Disordered" evidence="1">
    <location>
        <begin position="848"/>
        <end position="873"/>
    </location>
</feature>
<feature type="compositionally biased region" description="Low complexity" evidence="1">
    <location>
        <begin position="529"/>
        <end position="542"/>
    </location>
</feature>
<feature type="region of interest" description="Disordered" evidence="1">
    <location>
        <begin position="423"/>
        <end position="446"/>
    </location>
</feature>
<feature type="domain" description="DAAF9 N-terminal" evidence="2">
    <location>
        <begin position="132"/>
        <end position="204"/>
    </location>
</feature>
<dbReference type="InterPro" id="IPR040342">
    <property type="entry name" value="DNAAF9"/>
</dbReference>
<feature type="compositionally biased region" description="Basic and acidic residues" evidence="1">
    <location>
        <begin position="710"/>
        <end position="724"/>
    </location>
</feature>
<reference evidence="3" key="1">
    <citation type="submission" date="2009-08" db="EMBL/GenBank/DDBJ databases">
        <title>Annotation of Salpingoeca rosetta.</title>
        <authorList>
            <consortium name="The Broad Institute Genome Sequencing Platform"/>
            <person name="Russ C."/>
            <person name="Cuomo C."/>
            <person name="Burger G."/>
            <person name="Gray M.W."/>
            <person name="Holland P.W.H."/>
            <person name="King N."/>
            <person name="Lang F.B.F."/>
            <person name="Roger A.J."/>
            <person name="Ruiz-Trillo I."/>
            <person name="Young S.K."/>
            <person name="Zeng Q."/>
            <person name="Gargeya S."/>
            <person name="Alvarado L."/>
            <person name="Berlin A."/>
            <person name="Chapman S.B."/>
            <person name="Chen Z."/>
            <person name="Freedman E."/>
            <person name="Gellesch M."/>
            <person name="Goldberg J."/>
            <person name="Griggs A."/>
            <person name="Gujja S."/>
            <person name="Heilman E."/>
            <person name="Heiman D."/>
            <person name="Howarth C."/>
            <person name="Mehta T."/>
            <person name="Neiman D."/>
            <person name="Pearson M."/>
            <person name="Roberts A."/>
            <person name="Saif S."/>
            <person name="Shea T."/>
            <person name="Shenoy N."/>
            <person name="Sisk P."/>
            <person name="Stolte C."/>
            <person name="Sykes S."/>
            <person name="White J."/>
            <person name="Yandava C."/>
            <person name="Haas B."/>
            <person name="Nusbaum C."/>
            <person name="Birren B."/>
        </authorList>
    </citation>
    <scope>NUCLEOTIDE SEQUENCE [LARGE SCALE GENOMIC DNA]</scope>
    <source>
        <strain evidence="3">ATCC 50818</strain>
    </source>
</reference>
<proteinExistence type="predicted"/>